<dbReference type="PANTHER" id="PTHR46929:SF3">
    <property type="entry name" value="MYB_SANT-LIKE DOMAIN-CONTAINING PROTEIN"/>
    <property type="match status" value="1"/>
</dbReference>
<feature type="domain" description="Myb/SANT-like" evidence="2">
    <location>
        <begin position="203"/>
        <end position="298"/>
    </location>
</feature>
<reference evidence="3" key="1">
    <citation type="submission" date="2017-12" db="EMBL/GenBank/DDBJ databases">
        <title>Gene loss provides genomic basis for host adaptation in cereal stripe rust fungi.</title>
        <authorList>
            <person name="Xia C."/>
        </authorList>
    </citation>
    <scope>NUCLEOTIDE SEQUENCE [LARGE SCALE GENOMIC DNA]</scope>
    <source>
        <strain evidence="3">93-210</strain>
    </source>
</reference>
<accession>A0A2S4UTE8</accession>
<protein>
    <recommendedName>
        <fullName evidence="2">Myb/SANT-like domain-containing protein</fullName>
    </recommendedName>
</protein>
<dbReference type="EMBL" id="PKSL01000176">
    <property type="protein sequence ID" value="POW00563.1"/>
    <property type="molecule type" value="Genomic_DNA"/>
</dbReference>
<comment type="caution">
    <text evidence="3">The sequence shown here is derived from an EMBL/GenBank/DDBJ whole genome shotgun (WGS) entry which is preliminary data.</text>
</comment>
<feature type="compositionally biased region" description="Basic and acidic residues" evidence="1">
    <location>
        <begin position="28"/>
        <end position="40"/>
    </location>
</feature>
<gene>
    <name evidence="3" type="ORF">PSTT_13057</name>
</gene>
<keyword evidence="4" id="KW-1185">Reference proteome</keyword>
<feature type="non-terminal residue" evidence="3">
    <location>
        <position position="605"/>
    </location>
</feature>
<organism evidence="3 4">
    <name type="scientific">Puccinia striiformis</name>
    <dbReference type="NCBI Taxonomy" id="27350"/>
    <lineage>
        <taxon>Eukaryota</taxon>
        <taxon>Fungi</taxon>
        <taxon>Dikarya</taxon>
        <taxon>Basidiomycota</taxon>
        <taxon>Pucciniomycotina</taxon>
        <taxon>Pucciniomycetes</taxon>
        <taxon>Pucciniales</taxon>
        <taxon>Pucciniaceae</taxon>
        <taxon>Puccinia</taxon>
    </lineage>
</organism>
<dbReference type="VEuPathDB" id="FungiDB:PSTT_13057"/>
<dbReference type="InterPro" id="IPR024752">
    <property type="entry name" value="Myb/SANT-like_dom"/>
</dbReference>
<feature type="compositionally biased region" description="Polar residues" evidence="1">
    <location>
        <begin position="1"/>
        <end position="25"/>
    </location>
</feature>
<dbReference type="Pfam" id="PF12776">
    <property type="entry name" value="Myb_DNA-bind_3"/>
    <property type="match status" value="1"/>
</dbReference>
<feature type="region of interest" description="Disordered" evidence="1">
    <location>
        <begin position="512"/>
        <end position="533"/>
    </location>
</feature>
<name>A0A2S4UTE8_9BASI</name>
<sequence length="605" mass="64573">MASSLQALSNVIKNATTREQPTINVGGTKEEEDKLEREENNLTATGNTGGTLALTAMGTNGSGDANGSGLRRLTRATLKTPAEPDSSKGETVLTLDPTTTQQPKKAGKKRKAPTDSSDSTSGSSLGPASTSSQLTINGTPLNTNIASSIATPDLPLAQTTELNSQLTQTTATSQSIPATQDSLTSTTPDSQMSAPQKRITCAWTDADDQKMINTLKDEKLNNAGTFNGFKTTSWAVVALALKGTEKVGTKAKDPGTCKSRWGALKRTFASYKSVNSMSGAGWDESAKMVTLPASVWMELKKNNSKTGRALSRWETQAFPLYHDLMFLIGPDTANGDLMETTADDEEETQRDIGDDVLTDLAIDLRELEEDDVEDDDDLAVVPVKSTPTPAKRKRGSVLSPDLILSELKSMSSSLAESMKAPIPPLVFAPSAAPPSVRMQAIKMVQNEEGLTDNQLFDAIDFLGIDTNAEVYISLSDAIRSTWLMKKLEGNNPTQPSRVGSDTEIATPMTTHLANDPVDADNAVTNGPEERERKNLASPLEMALNATQNGKEGELDRFFSVLAAFNTKPTPSNLVQEVTQSIPSSTGTSLQVGATGCFRITSTTKK</sequence>
<feature type="compositionally biased region" description="Polar residues" evidence="1">
    <location>
        <begin position="176"/>
        <end position="194"/>
    </location>
</feature>
<feature type="region of interest" description="Disordered" evidence="1">
    <location>
        <begin position="163"/>
        <end position="196"/>
    </location>
</feature>
<dbReference type="AlphaFoldDB" id="A0A2S4UTE8"/>
<evidence type="ECO:0000259" key="2">
    <source>
        <dbReference type="Pfam" id="PF12776"/>
    </source>
</evidence>
<feature type="compositionally biased region" description="Low complexity" evidence="1">
    <location>
        <begin position="41"/>
        <end position="59"/>
    </location>
</feature>
<feature type="region of interest" description="Disordered" evidence="1">
    <location>
        <begin position="1"/>
        <end position="139"/>
    </location>
</feature>
<evidence type="ECO:0000313" key="3">
    <source>
        <dbReference type="EMBL" id="POW00563.1"/>
    </source>
</evidence>
<dbReference type="PANTHER" id="PTHR46929">
    <property type="entry name" value="EXPRESSED PROTEIN"/>
    <property type="match status" value="1"/>
</dbReference>
<dbReference type="Proteomes" id="UP000239156">
    <property type="component" value="Unassembled WGS sequence"/>
</dbReference>
<evidence type="ECO:0000313" key="4">
    <source>
        <dbReference type="Proteomes" id="UP000239156"/>
    </source>
</evidence>
<evidence type="ECO:0000256" key="1">
    <source>
        <dbReference type="SAM" id="MobiDB-lite"/>
    </source>
</evidence>
<dbReference type="VEuPathDB" id="FungiDB:PSHT_01835"/>
<feature type="compositionally biased region" description="Low complexity" evidence="1">
    <location>
        <begin position="114"/>
        <end position="132"/>
    </location>
</feature>
<proteinExistence type="predicted"/>
<feature type="compositionally biased region" description="Low complexity" evidence="1">
    <location>
        <begin position="164"/>
        <end position="175"/>
    </location>
</feature>